<evidence type="ECO:0000313" key="1">
    <source>
        <dbReference type="EMBL" id="TQB69103.1"/>
    </source>
</evidence>
<dbReference type="Proteomes" id="UP000319663">
    <property type="component" value="Unassembled WGS sequence"/>
</dbReference>
<evidence type="ECO:0000313" key="2">
    <source>
        <dbReference type="Proteomes" id="UP000319663"/>
    </source>
</evidence>
<reference evidence="1 2" key="1">
    <citation type="submission" date="2019-06" db="EMBL/GenBank/DDBJ databases">
        <title>Wine fermentation using esterase from Monascus purpureus.</title>
        <authorList>
            <person name="Geng C."/>
            <person name="Zhang Y."/>
        </authorList>
    </citation>
    <scope>NUCLEOTIDE SEQUENCE [LARGE SCALE GENOMIC DNA]</scope>
    <source>
        <strain evidence="1">HQ1</strain>
    </source>
</reference>
<keyword evidence="2" id="KW-1185">Reference proteome</keyword>
<dbReference type="AlphaFoldDB" id="A0A507QMN6"/>
<proteinExistence type="predicted"/>
<name>A0A507QMN6_MONPU</name>
<gene>
    <name evidence="1" type="ORF">MPDQ_002361</name>
</gene>
<sequence>MAAVDLISLIYDTYQTPATDAWWYNGFYTSTAGTLLIMSYSCRSILERIGVDIIDRTWHKCERILDNMATFSLSARNSLDLLRATYVQIVQYYSPSRAVVNEDSPGINGGQLGAAASVQGDMASRYSGDQLKSSAGIRDVRGEIHGVKDHESFSRFSNALMGWDEMGSDPDEFVFLGRFDLPDLSGWFPDAPG</sequence>
<dbReference type="EMBL" id="VIFY01000172">
    <property type="protein sequence ID" value="TQB69103.1"/>
    <property type="molecule type" value="Genomic_DNA"/>
</dbReference>
<comment type="caution">
    <text evidence="1">The sequence shown here is derived from an EMBL/GenBank/DDBJ whole genome shotgun (WGS) entry which is preliminary data.</text>
</comment>
<protein>
    <submittedName>
        <fullName evidence="1">Uncharacterized protein</fullName>
    </submittedName>
</protein>
<dbReference type="STRING" id="5098.A0A507QMN6"/>
<accession>A0A507QMN6</accession>
<organism evidence="1 2">
    <name type="scientific">Monascus purpureus</name>
    <name type="common">Red mold</name>
    <name type="synonym">Monascus anka</name>
    <dbReference type="NCBI Taxonomy" id="5098"/>
    <lineage>
        <taxon>Eukaryota</taxon>
        <taxon>Fungi</taxon>
        <taxon>Dikarya</taxon>
        <taxon>Ascomycota</taxon>
        <taxon>Pezizomycotina</taxon>
        <taxon>Eurotiomycetes</taxon>
        <taxon>Eurotiomycetidae</taxon>
        <taxon>Eurotiales</taxon>
        <taxon>Aspergillaceae</taxon>
        <taxon>Monascus</taxon>
    </lineage>
</organism>